<comment type="caution">
    <text evidence="12">The sequence shown here is derived from an EMBL/GenBank/DDBJ whole genome shotgun (WGS) entry which is preliminary data.</text>
</comment>
<keyword evidence="6" id="KW-0234">DNA repair</keyword>
<keyword evidence="4" id="KW-0963">Cytoplasm</keyword>
<evidence type="ECO:0000256" key="7">
    <source>
        <dbReference type="ARBA" id="ARBA00023242"/>
    </source>
</evidence>
<dbReference type="GO" id="GO:0006281">
    <property type="term" value="P:DNA repair"/>
    <property type="evidence" value="ECO:0007669"/>
    <property type="project" value="UniProtKB-KW"/>
</dbReference>
<organism evidence="12 13">
    <name type="scientific">Pocillopora damicornis</name>
    <name type="common">Cauliflower coral</name>
    <name type="synonym">Millepora damicornis</name>
    <dbReference type="NCBI Taxonomy" id="46731"/>
    <lineage>
        <taxon>Eukaryota</taxon>
        <taxon>Metazoa</taxon>
        <taxon>Cnidaria</taxon>
        <taxon>Anthozoa</taxon>
        <taxon>Hexacorallia</taxon>
        <taxon>Scleractinia</taxon>
        <taxon>Astrocoeniina</taxon>
        <taxon>Pocilloporidae</taxon>
        <taxon>Pocillopora</taxon>
    </lineage>
</organism>
<evidence type="ECO:0000256" key="3">
    <source>
        <dbReference type="ARBA" id="ARBA00013777"/>
    </source>
</evidence>
<dbReference type="InterPro" id="IPR031444">
    <property type="entry name" value="PCNA-AF_dom"/>
</dbReference>
<dbReference type="STRING" id="46731.A0A3M6UUK8"/>
<dbReference type="Proteomes" id="UP000275408">
    <property type="component" value="Unassembled WGS sequence"/>
</dbReference>
<gene>
    <name evidence="12" type="ORF">pdam_00023517</name>
</gene>
<keyword evidence="13" id="KW-1185">Reference proteome</keyword>
<dbReference type="OrthoDB" id="7479084at2759"/>
<dbReference type="AlphaFoldDB" id="A0A3M6UUK8"/>
<dbReference type="GO" id="GO:0048471">
    <property type="term" value="C:perinuclear region of cytoplasm"/>
    <property type="evidence" value="ECO:0007669"/>
    <property type="project" value="UniProtKB-SubCell"/>
</dbReference>
<evidence type="ECO:0000313" key="12">
    <source>
        <dbReference type="EMBL" id="RMX57330.1"/>
    </source>
</evidence>
<evidence type="ECO:0000256" key="9">
    <source>
        <dbReference type="ARBA" id="ARBA00031186"/>
    </source>
</evidence>
<dbReference type="OMA" id="NAYCPRP"/>
<protein>
    <recommendedName>
        <fullName evidence="3">PCNA-associated factor</fullName>
    </recommendedName>
    <alternativeName>
        <fullName evidence="8">PCNA-associated factor of 15 kDa</fullName>
    </alternativeName>
    <alternativeName>
        <fullName evidence="9">PCNA-clamp-associated factor</fullName>
    </alternativeName>
</protein>
<dbReference type="PANTHER" id="PTHR15679:SF8">
    <property type="entry name" value="PCNA-ASSOCIATED FACTOR"/>
    <property type="match status" value="1"/>
</dbReference>
<evidence type="ECO:0000256" key="1">
    <source>
        <dbReference type="ARBA" id="ARBA00004123"/>
    </source>
</evidence>
<dbReference type="GO" id="GO:0005634">
    <property type="term" value="C:nucleus"/>
    <property type="evidence" value="ECO:0007669"/>
    <property type="project" value="UniProtKB-SubCell"/>
</dbReference>
<evidence type="ECO:0000256" key="6">
    <source>
        <dbReference type="ARBA" id="ARBA00023204"/>
    </source>
</evidence>
<evidence type="ECO:0000256" key="2">
    <source>
        <dbReference type="ARBA" id="ARBA00004556"/>
    </source>
</evidence>
<accession>A0A3M6UUK8</accession>
<dbReference type="Pfam" id="PF15715">
    <property type="entry name" value="PAF"/>
    <property type="match status" value="1"/>
</dbReference>
<dbReference type="GO" id="GO:0051726">
    <property type="term" value="P:regulation of cell cycle"/>
    <property type="evidence" value="ECO:0007669"/>
    <property type="project" value="InterPro"/>
</dbReference>
<comment type="subcellular location">
    <subcellularLocation>
        <location evidence="2">Cytoplasm</location>
        <location evidence="2">Perinuclear region</location>
    </subcellularLocation>
    <subcellularLocation>
        <location evidence="1">Nucleus</location>
    </subcellularLocation>
</comment>
<evidence type="ECO:0000256" key="10">
    <source>
        <dbReference type="SAM" id="MobiDB-lite"/>
    </source>
</evidence>
<feature type="compositionally biased region" description="Basic and acidic residues" evidence="10">
    <location>
        <begin position="1"/>
        <end position="10"/>
    </location>
</feature>
<dbReference type="GO" id="GO:0019985">
    <property type="term" value="P:translesion synthesis"/>
    <property type="evidence" value="ECO:0007669"/>
    <property type="project" value="TreeGrafter"/>
</dbReference>
<evidence type="ECO:0000259" key="11">
    <source>
        <dbReference type="Pfam" id="PF15715"/>
    </source>
</evidence>
<keyword evidence="5" id="KW-0227">DNA damage</keyword>
<dbReference type="GO" id="GO:0003682">
    <property type="term" value="F:chromatin binding"/>
    <property type="evidence" value="ECO:0007669"/>
    <property type="project" value="TreeGrafter"/>
</dbReference>
<dbReference type="InterPro" id="IPR040444">
    <property type="entry name" value="PCNA-AF"/>
</dbReference>
<dbReference type="PANTHER" id="PTHR15679">
    <property type="entry name" value="PCNA-ASSOCIATED FACTOR"/>
    <property type="match status" value="1"/>
</dbReference>
<evidence type="ECO:0000256" key="8">
    <source>
        <dbReference type="ARBA" id="ARBA00030014"/>
    </source>
</evidence>
<reference evidence="12 13" key="1">
    <citation type="journal article" date="2018" name="Sci. Rep.">
        <title>Comparative analysis of the Pocillopora damicornis genome highlights role of immune system in coral evolution.</title>
        <authorList>
            <person name="Cunning R."/>
            <person name="Bay R.A."/>
            <person name="Gillette P."/>
            <person name="Baker A.C."/>
            <person name="Traylor-Knowles N."/>
        </authorList>
    </citation>
    <scope>NUCLEOTIDE SEQUENCE [LARGE SCALE GENOMIC DNA]</scope>
    <source>
        <strain evidence="12">RSMAS</strain>
        <tissue evidence="12">Whole animal</tissue>
    </source>
</reference>
<feature type="region of interest" description="Disordered" evidence="10">
    <location>
        <begin position="1"/>
        <end position="107"/>
    </location>
</feature>
<name>A0A3M6UUK8_POCDA</name>
<evidence type="ECO:0000313" key="13">
    <source>
        <dbReference type="Proteomes" id="UP000275408"/>
    </source>
</evidence>
<evidence type="ECO:0000256" key="5">
    <source>
        <dbReference type="ARBA" id="ARBA00022763"/>
    </source>
</evidence>
<evidence type="ECO:0000256" key="4">
    <source>
        <dbReference type="ARBA" id="ARBA00022490"/>
    </source>
</evidence>
<keyword evidence="7" id="KW-0539">Nucleus</keyword>
<dbReference type="EMBL" id="RCHS01000676">
    <property type="protein sequence ID" value="RMX57330.1"/>
    <property type="molecule type" value="Genomic_DNA"/>
</dbReference>
<feature type="domain" description="PCNA-associated factor histone-like" evidence="11">
    <location>
        <begin position="1"/>
        <end position="86"/>
    </location>
</feature>
<proteinExistence type="predicted"/>
<sequence length="107" mass="11132">MVRTKADSAGRKAVGAKAPRKQFGASSSSSVGSPNNSGGGKNKNSGGNPVKWWPSPKWQKGIGQFFPKDGASNEDFSEKPQAAEANSYPGASSEELGLDGVKPIHED</sequence>
<feature type="compositionally biased region" description="Low complexity" evidence="10">
    <location>
        <begin position="26"/>
        <end position="50"/>
    </location>
</feature>